<dbReference type="Proteomes" id="UP000276133">
    <property type="component" value="Unassembled WGS sequence"/>
</dbReference>
<reference evidence="1 2" key="1">
    <citation type="journal article" date="2018" name="Sci. Rep.">
        <title>Genomic signatures of local adaptation to the degree of environmental predictability in rotifers.</title>
        <authorList>
            <person name="Franch-Gras L."/>
            <person name="Hahn C."/>
            <person name="Garcia-Roger E.M."/>
            <person name="Carmona M.J."/>
            <person name="Serra M."/>
            <person name="Gomez A."/>
        </authorList>
    </citation>
    <scope>NUCLEOTIDE SEQUENCE [LARGE SCALE GENOMIC DNA]</scope>
    <source>
        <strain evidence="1">HYR1</strain>
    </source>
</reference>
<gene>
    <name evidence="1" type="ORF">BpHYR1_014199</name>
</gene>
<evidence type="ECO:0000313" key="2">
    <source>
        <dbReference type="Proteomes" id="UP000276133"/>
    </source>
</evidence>
<dbReference type="EMBL" id="REGN01001801">
    <property type="protein sequence ID" value="RNA32408.1"/>
    <property type="molecule type" value="Genomic_DNA"/>
</dbReference>
<proteinExistence type="predicted"/>
<organism evidence="1 2">
    <name type="scientific">Brachionus plicatilis</name>
    <name type="common">Marine rotifer</name>
    <name type="synonym">Brachionus muelleri</name>
    <dbReference type="NCBI Taxonomy" id="10195"/>
    <lineage>
        <taxon>Eukaryota</taxon>
        <taxon>Metazoa</taxon>
        <taxon>Spiralia</taxon>
        <taxon>Gnathifera</taxon>
        <taxon>Rotifera</taxon>
        <taxon>Eurotatoria</taxon>
        <taxon>Monogononta</taxon>
        <taxon>Pseudotrocha</taxon>
        <taxon>Ploima</taxon>
        <taxon>Brachionidae</taxon>
        <taxon>Brachionus</taxon>
    </lineage>
</organism>
<sequence length="76" mass="8852">MNFRQFITEDAKLVLSNIKRIKELKLGTSGLEKIKKDAKSTCKKQSCLKDYQCHLLKILKELKSDFEKLNIILIII</sequence>
<dbReference type="AlphaFoldDB" id="A0A3M7SA08"/>
<name>A0A3M7SA08_BRAPC</name>
<evidence type="ECO:0000313" key="1">
    <source>
        <dbReference type="EMBL" id="RNA32408.1"/>
    </source>
</evidence>
<comment type="caution">
    <text evidence="1">The sequence shown here is derived from an EMBL/GenBank/DDBJ whole genome shotgun (WGS) entry which is preliminary data.</text>
</comment>
<keyword evidence="2" id="KW-1185">Reference proteome</keyword>
<accession>A0A3M7SA08</accession>
<protein>
    <submittedName>
        <fullName evidence="1">Uncharacterized protein</fullName>
    </submittedName>
</protein>